<comment type="function">
    <text evidence="17">In addition to polymerase activity, this DNA polymerase exhibits 3'-5' and 5'-3' exonuclease activity.</text>
</comment>
<dbReference type="PANTHER" id="PTHR10133">
    <property type="entry name" value="DNA POLYMERASE I"/>
    <property type="match status" value="1"/>
</dbReference>
<dbReference type="InterPro" id="IPR036279">
    <property type="entry name" value="5-3_exonuclease_C_sf"/>
</dbReference>
<keyword evidence="13 17" id="KW-0238">DNA-binding</keyword>
<dbReference type="Gene3D" id="3.30.70.370">
    <property type="match status" value="1"/>
</dbReference>
<dbReference type="InterPro" id="IPR019760">
    <property type="entry name" value="DNA-dir_DNA_pol_A_CS"/>
</dbReference>
<dbReference type="GO" id="GO:0008409">
    <property type="term" value="F:5'-3' exonuclease activity"/>
    <property type="evidence" value="ECO:0007669"/>
    <property type="project" value="UniProtKB-UniRule"/>
</dbReference>
<protein>
    <recommendedName>
        <fullName evidence="4 16">DNA polymerase I</fullName>
        <ecNumber evidence="3 16">2.7.7.7</ecNumber>
    </recommendedName>
</protein>
<dbReference type="InterPro" id="IPR008918">
    <property type="entry name" value="HhH2"/>
</dbReference>
<dbReference type="FunFam" id="3.30.420.10:FF:000026">
    <property type="entry name" value="DNA polymerase I"/>
    <property type="match status" value="1"/>
</dbReference>
<dbReference type="CDD" id="cd08637">
    <property type="entry name" value="DNA_pol_A_pol_I_C"/>
    <property type="match status" value="1"/>
</dbReference>
<dbReference type="CDD" id="cd09859">
    <property type="entry name" value="PIN_53EXO"/>
    <property type="match status" value="1"/>
</dbReference>
<dbReference type="KEGG" id="hha:Hhal_2421"/>
<comment type="subunit">
    <text evidence="2">Single-chain monomer with multiple functions.</text>
</comment>
<dbReference type="GO" id="GO:0006302">
    <property type="term" value="P:double-strand break repair"/>
    <property type="evidence" value="ECO:0007669"/>
    <property type="project" value="TreeGrafter"/>
</dbReference>
<evidence type="ECO:0000256" key="9">
    <source>
        <dbReference type="ARBA" id="ARBA00022763"/>
    </source>
</evidence>
<feature type="domain" description="DNA-directed DNA polymerase family A palm" evidence="20">
    <location>
        <begin position="662"/>
        <end position="866"/>
    </location>
</feature>
<dbReference type="Gene3D" id="1.20.1060.10">
    <property type="entry name" value="Taq DNA Polymerase, Chain T, domain 4"/>
    <property type="match status" value="1"/>
</dbReference>
<keyword evidence="10 17" id="KW-0378">Hydrolase</keyword>
<dbReference type="Pfam" id="PF00476">
    <property type="entry name" value="DNA_pol_A"/>
    <property type="match status" value="1"/>
</dbReference>
<dbReference type="SUPFAM" id="SSF88723">
    <property type="entry name" value="PIN domain-like"/>
    <property type="match status" value="1"/>
</dbReference>
<comment type="similarity">
    <text evidence="1 17">Belongs to the DNA polymerase type-A family.</text>
</comment>
<dbReference type="SMART" id="SM00482">
    <property type="entry name" value="POLAc"/>
    <property type="match status" value="1"/>
</dbReference>
<dbReference type="Pfam" id="PF02739">
    <property type="entry name" value="5_3_exonuc_N"/>
    <property type="match status" value="1"/>
</dbReference>
<dbReference type="FunFam" id="3.40.50.1010:FF:000001">
    <property type="entry name" value="DNA polymerase I"/>
    <property type="match status" value="1"/>
</dbReference>
<evidence type="ECO:0000256" key="15">
    <source>
        <dbReference type="ARBA" id="ARBA00049244"/>
    </source>
</evidence>
<dbReference type="GO" id="GO:0006261">
    <property type="term" value="P:DNA-templated DNA replication"/>
    <property type="evidence" value="ECO:0007669"/>
    <property type="project" value="UniProtKB-UniRule"/>
</dbReference>
<evidence type="ECO:0000256" key="1">
    <source>
        <dbReference type="ARBA" id="ARBA00007705"/>
    </source>
</evidence>
<gene>
    <name evidence="17" type="primary">polA</name>
    <name evidence="21" type="ordered locus">Hhal_2421</name>
</gene>
<evidence type="ECO:0000313" key="21">
    <source>
        <dbReference type="EMBL" id="ABM63184.1"/>
    </source>
</evidence>
<evidence type="ECO:0000256" key="6">
    <source>
        <dbReference type="ARBA" id="ARBA00022695"/>
    </source>
</evidence>
<dbReference type="InterPro" id="IPR043502">
    <property type="entry name" value="DNA/RNA_pol_sf"/>
</dbReference>
<dbReference type="PRINTS" id="PR00868">
    <property type="entry name" value="DNAPOLI"/>
</dbReference>
<keyword evidence="7 17" id="KW-0235">DNA replication</keyword>
<dbReference type="FunFam" id="1.20.1060.10:FF:000001">
    <property type="entry name" value="DNA polymerase I"/>
    <property type="match status" value="1"/>
</dbReference>
<evidence type="ECO:0000256" key="13">
    <source>
        <dbReference type="ARBA" id="ARBA00023125"/>
    </source>
</evidence>
<evidence type="ECO:0000256" key="5">
    <source>
        <dbReference type="ARBA" id="ARBA00022679"/>
    </source>
</evidence>
<evidence type="ECO:0000256" key="16">
    <source>
        <dbReference type="NCBIfam" id="TIGR00593"/>
    </source>
</evidence>
<dbReference type="EC" id="2.7.7.7" evidence="3 16"/>
<evidence type="ECO:0000256" key="3">
    <source>
        <dbReference type="ARBA" id="ARBA00012417"/>
    </source>
</evidence>
<dbReference type="Pfam" id="PF01367">
    <property type="entry name" value="5_3_exonuc"/>
    <property type="match status" value="1"/>
</dbReference>
<dbReference type="STRING" id="349124.Hhal_2421"/>
<dbReference type="eggNOG" id="COG0258">
    <property type="taxonomic scope" value="Bacteria"/>
</dbReference>
<reference evidence="22" key="1">
    <citation type="submission" date="2006-12" db="EMBL/GenBank/DDBJ databases">
        <title>Complete sequence of Halorhodospira halophila SL1.</title>
        <authorList>
            <consortium name="US DOE Joint Genome Institute"/>
            <person name="Copeland A."/>
            <person name="Lucas S."/>
            <person name="Lapidus A."/>
            <person name="Barry K."/>
            <person name="Detter J.C."/>
            <person name="Glavina del Rio T."/>
            <person name="Hammon N."/>
            <person name="Israni S."/>
            <person name="Dalin E."/>
            <person name="Tice H."/>
            <person name="Pitluck S."/>
            <person name="Saunders E."/>
            <person name="Brettin T."/>
            <person name="Bruce D."/>
            <person name="Han C."/>
            <person name="Tapia R."/>
            <person name="Schmutz J."/>
            <person name="Larimer F."/>
            <person name="Land M."/>
            <person name="Hauser L."/>
            <person name="Kyrpides N."/>
            <person name="Mikhailova N."/>
            <person name="Hoff W."/>
            <person name="Richardson P."/>
        </authorList>
    </citation>
    <scope>NUCLEOTIDE SEQUENCE [LARGE SCALE GENOMIC DNA]</scope>
    <source>
        <strain evidence="22">DSM 244 / SL1</strain>
    </source>
</reference>
<evidence type="ECO:0000256" key="12">
    <source>
        <dbReference type="ARBA" id="ARBA00022932"/>
    </source>
</evidence>
<sequence>MTQPDDRLVLVDGSSYLYRAFHALPALTNANGEPTGALYGVVNMLHKLLAEEPEARFAVVFDAPGKTFRDELFEQYKAHRPPMPDELRAQREPLKAIIAALGVPVLEVPGVEADDVIGTLAARASGPVLISTTDKDMAQLVDEQVTLLNTMSGTRLDPEGVREKFGVPPELIRDYLALVGDTSDNIPGVPKVGPKTAAKWLNAYGSLDALREQADEIRGKVGESLRAHLDELPLSVDLVTIRCDLALEVAPEDLVRQSPDRETLGGLYQRYGMRRFLAELQAGDAAAAADGTGASLPPNAPEVAYEVVLDDHGLAAWMERLRNADAFSIDLETNSLNYMDAEIVGVSLAVEPGQAAYLPVAHCGPGAPDQLDRDRVLDALRPLLEAEQPEKMGQNLKYDMSVLARYGIELRGVAYDSMLESYVLDSTATRHDMDSLASKYLGVEVTSYEQLCGKGVRQVPFAEIDVERAGHYAAEDADIALRLHQLLYPRLQAESGLLRVFSQLEMPLLPVLSRMERHGVRVDCDLLERQSEELAGRMAEVEQRAHEEAGEAFNLGSPKQIQEIFFERMGLPVIQRTPKGQPSTAESVLEELSARGHELPRLILEHRGLSKLKSTYTDKLPQLIHRDTGRVHTSYHQAVAATGRLSSSDPNLQNIPVRTPEGRRIRKAFVASPGHRLITADYSQVELRIMAHLSGDEGLRRAFEQGEDIHRATAAEVFAADEVNDEQRRAAKAINFGLIYGMSAWGLGRQLGIPRDEAQTYIDRYFERYPGVRAFMDRAREQAREQGYVETVFGRRLHVPEIHSRNRQRREYAERTAINAPMQGTAADVIKRAMIDVDALLNERFPESRLVMQVHDELVLEVPEAQATAVGDEVRRLMEGSDRGMVSVPLEVELGVGDDWEQAH</sequence>
<dbReference type="Pfam" id="PF01612">
    <property type="entry name" value="DNA_pol_A_exo1"/>
    <property type="match status" value="1"/>
</dbReference>
<evidence type="ECO:0000256" key="4">
    <source>
        <dbReference type="ARBA" id="ARBA00020311"/>
    </source>
</evidence>
<evidence type="ECO:0000256" key="17">
    <source>
        <dbReference type="RuleBase" id="RU004460"/>
    </source>
</evidence>
<evidence type="ECO:0000256" key="10">
    <source>
        <dbReference type="ARBA" id="ARBA00022801"/>
    </source>
</evidence>
<keyword evidence="22" id="KW-1185">Reference proteome</keyword>
<dbReference type="InterPro" id="IPR001098">
    <property type="entry name" value="DNA-dir_DNA_pol_A_palm_dom"/>
</dbReference>
<keyword evidence="11 17" id="KW-0269">Exonuclease</keyword>
<evidence type="ECO:0000259" key="19">
    <source>
        <dbReference type="SMART" id="SM00475"/>
    </source>
</evidence>
<dbReference type="SUPFAM" id="SSF53098">
    <property type="entry name" value="Ribonuclease H-like"/>
    <property type="match status" value="1"/>
</dbReference>
<dbReference type="Gene3D" id="3.30.420.10">
    <property type="entry name" value="Ribonuclease H-like superfamily/Ribonuclease H"/>
    <property type="match status" value="1"/>
</dbReference>
<evidence type="ECO:0000259" key="18">
    <source>
        <dbReference type="SMART" id="SM00474"/>
    </source>
</evidence>
<evidence type="ECO:0000256" key="2">
    <source>
        <dbReference type="ARBA" id="ARBA00011541"/>
    </source>
</evidence>
<dbReference type="Gene3D" id="1.10.150.20">
    <property type="entry name" value="5' to 3' exonuclease, C-terminal subdomain"/>
    <property type="match status" value="2"/>
</dbReference>
<dbReference type="Gene3D" id="3.40.50.1010">
    <property type="entry name" value="5'-nuclease"/>
    <property type="match status" value="1"/>
</dbReference>
<dbReference type="InterPro" id="IPR012337">
    <property type="entry name" value="RNaseH-like_sf"/>
</dbReference>
<dbReference type="EMBL" id="CP000544">
    <property type="protein sequence ID" value="ABM63184.1"/>
    <property type="molecule type" value="Genomic_DNA"/>
</dbReference>
<comment type="catalytic activity">
    <reaction evidence="15 17">
        <text>DNA(n) + a 2'-deoxyribonucleoside 5'-triphosphate = DNA(n+1) + diphosphate</text>
        <dbReference type="Rhea" id="RHEA:22508"/>
        <dbReference type="Rhea" id="RHEA-COMP:17339"/>
        <dbReference type="Rhea" id="RHEA-COMP:17340"/>
        <dbReference type="ChEBI" id="CHEBI:33019"/>
        <dbReference type="ChEBI" id="CHEBI:61560"/>
        <dbReference type="ChEBI" id="CHEBI:173112"/>
        <dbReference type="EC" id="2.7.7.7"/>
    </reaction>
</comment>
<dbReference type="SMART" id="SM00475">
    <property type="entry name" value="53EXOc"/>
    <property type="match status" value="1"/>
</dbReference>
<dbReference type="OrthoDB" id="9806424at2"/>
<feature type="domain" description="3'-5' exonuclease" evidence="18">
    <location>
        <begin position="305"/>
        <end position="492"/>
    </location>
</feature>
<dbReference type="InterPro" id="IPR020045">
    <property type="entry name" value="DNA_polI_H3TH"/>
</dbReference>
<dbReference type="Proteomes" id="UP000000647">
    <property type="component" value="Chromosome"/>
</dbReference>
<organism evidence="21 22">
    <name type="scientific">Halorhodospira halophila (strain DSM 244 / SL1)</name>
    <name type="common">Ectothiorhodospira halophila (strain DSM 244 / SL1)</name>
    <dbReference type="NCBI Taxonomy" id="349124"/>
    <lineage>
        <taxon>Bacteria</taxon>
        <taxon>Pseudomonadati</taxon>
        <taxon>Pseudomonadota</taxon>
        <taxon>Gammaproteobacteria</taxon>
        <taxon>Chromatiales</taxon>
        <taxon>Ectothiorhodospiraceae</taxon>
        <taxon>Halorhodospira</taxon>
    </lineage>
</organism>
<dbReference type="eggNOG" id="COG0749">
    <property type="taxonomic scope" value="Bacteria"/>
</dbReference>
<dbReference type="InterPro" id="IPR018320">
    <property type="entry name" value="DNA_polymerase_1"/>
</dbReference>
<dbReference type="CDD" id="cd09898">
    <property type="entry name" value="H3TH_53EXO"/>
    <property type="match status" value="1"/>
</dbReference>
<dbReference type="RefSeq" id="WP_011815206.1">
    <property type="nucleotide sequence ID" value="NC_008789.1"/>
</dbReference>
<proteinExistence type="inferred from homology"/>
<dbReference type="SMART" id="SM00474">
    <property type="entry name" value="35EXOc"/>
    <property type="match status" value="1"/>
</dbReference>
<dbReference type="GO" id="GO:0003887">
    <property type="term" value="F:DNA-directed DNA polymerase activity"/>
    <property type="evidence" value="ECO:0007669"/>
    <property type="project" value="UniProtKB-UniRule"/>
</dbReference>
<evidence type="ECO:0000259" key="20">
    <source>
        <dbReference type="SMART" id="SM00482"/>
    </source>
</evidence>
<evidence type="ECO:0000256" key="7">
    <source>
        <dbReference type="ARBA" id="ARBA00022705"/>
    </source>
</evidence>
<dbReference type="InterPro" id="IPR002421">
    <property type="entry name" value="5-3_exonuclease"/>
</dbReference>
<reference evidence="21 22" key="2">
    <citation type="journal article" date="2013" name="Stand. Genomic Sci.">
        <title>Complete genome sequence of Halorhodospira halophila SL1.</title>
        <authorList>
            <person name="Challacombe J.F."/>
            <person name="Majid S."/>
            <person name="Deole R."/>
            <person name="Brettin T.S."/>
            <person name="Bruce D."/>
            <person name="Delano S.F."/>
            <person name="Detter J.C."/>
            <person name="Gleasner C.D."/>
            <person name="Han C.S."/>
            <person name="Misra M."/>
            <person name="Reitenga K.G."/>
            <person name="Mikhailova N."/>
            <person name="Woyke T."/>
            <person name="Pitluck S."/>
            <person name="Nolan M."/>
            <person name="Land M.L."/>
            <person name="Saunders E."/>
            <person name="Tapia R."/>
            <person name="Lapidus A."/>
            <person name="Ivanova N."/>
            <person name="Hoff W.D."/>
        </authorList>
    </citation>
    <scope>NUCLEOTIDE SEQUENCE [LARGE SCALE GENOMIC DNA]</scope>
    <source>
        <strain evidence="22">DSM 244 / SL1</strain>
    </source>
</reference>
<dbReference type="SUPFAM" id="SSF56672">
    <property type="entry name" value="DNA/RNA polymerases"/>
    <property type="match status" value="1"/>
</dbReference>
<dbReference type="GO" id="GO:0008408">
    <property type="term" value="F:3'-5' exonuclease activity"/>
    <property type="evidence" value="ECO:0007669"/>
    <property type="project" value="UniProtKB-UniRule"/>
</dbReference>
<dbReference type="FunFam" id="1.10.150.20:FF:000002">
    <property type="entry name" value="DNA polymerase I"/>
    <property type="match status" value="1"/>
</dbReference>
<dbReference type="PANTHER" id="PTHR10133:SF27">
    <property type="entry name" value="DNA POLYMERASE NU"/>
    <property type="match status" value="1"/>
</dbReference>
<keyword evidence="12 17" id="KW-0239">DNA-directed DNA polymerase</keyword>
<evidence type="ECO:0000256" key="11">
    <source>
        <dbReference type="ARBA" id="ARBA00022839"/>
    </source>
</evidence>
<evidence type="ECO:0000313" key="22">
    <source>
        <dbReference type="Proteomes" id="UP000000647"/>
    </source>
</evidence>
<keyword evidence="8" id="KW-0540">Nuclease</keyword>
<keyword evidence="14 17" id="KW-0234">DNA repair</keyword>
<dbReference type="InterPro" id="IPR002562">
    <property type="entry name" value="3'-5'_exonuclease_dom"/>
</dbReference>
<keyword evidence="9 17" id="KW-0227">DNA damage</keyword>
<dbReference type="NCBIfam" id="NF004397">
    <property type="entry name" value="PRK05755.1"/>
    <property type="match status" value="1"/>
</dbReference>
<dbReference type="SMART" id="SM00279">
    <property type="entry name" value="HhH2"/>
    <property type="match status" value="1"/>
</dbReference>
<dbReference type="SUPFAM" id="SSF47807">
    <property type="entry name" value="5' to 3' exonuclease, C-terminal subdomain"/>
    <property type="match status" value="1"/>
</dbReference>
<dbReference type="HOGENOM" id="CLU_004675_0_1_6"/>
<dbReference type="InterPro" id="IPR029060">
    <property type="entry name" value="PIN-like_dom_sf"/>
</dbReference>
<dbReference type="PROSITE" id="PS00447">
    <property type="entry name" value="DNA_POLYMERASE_A"/>
    <property type="match status" value="1"/>
</dbReference>
<dbReference type="InterPro" id="IPR020046">
    <property type="entry name" value="5-3_exonucl_a-hlix_arch_N"/>
</dbReference>
<dbReference type="SMR" id="A1WZS2"/>
<dbReference type="GO" id="GO:0003677">
    <property type="term" value="F:DNA binding"/>
    <property type="evidence" value="ECO:0007669"/>
    <property type="project" value="UniProtKB-UniRule"/>
</dbReference>
<dbReference type="FunFam" id="1.10.150.20:FF:000003">
    <property type="entry name" value="DNA polymerase I"/>
    <property type="match status" value="1"/>
</dbReference>
<evidence type="ECO:0000256" key="8">
    <source>
        <dbReference type="ARBA" id="ARBA00022722"/>
    </source>
</evidence>
<evidence type="ECO:0000256" key="14">
    <source>
        <dbReference type="ARBA" id="ARBA00023204"/>
    </source>
</evidence>
<feature type="domain" description="5'-3' exonuclease" evidence="19">
    <location>
        <begin position="6"/>
        <end position="257"/>
    </location>
</feature>
<dbReference type="AlphaFoldDB" id="A1WZS2"/>
<keyword evidence="6 17" id="KW-0548">Nucleotidyltransferase</keyword>
<dbReference type="InterPro" id="IPR036397">
    <property type="entry name" value="RNaseH_sf"/>
</dbReference>
<accession>A1WZS2</accession>
<dbReference type="InterPro" id="IPR002298">
    <property type="entry name" value="DNA_polymerase_A"/>
</dbReference>
<name>A1WZS2_HALHL</name>
<keyword evidence="5 17" id="KW-0808">Transferase</keyword>
<dbReference type="CDD" id="cd06139">
    <property type="entry name" value="DNA_polA_I_Ecoli_like_exo"/>
    <property type="match status" value="1"/>
</dbReference>
<dbReference type="NCBIfam" id="TIGR00593">
    <property type="entry name" value="pola"/>
    <property type="match status" value="1"/>
</dbReference>